<comment type="pathway">
    <text evidence="1">Amino-sugar metabolism; 1,6-anhydro-N-acetylmuramate degradation.</text>
</comment>
<keyword evidence="1" id="KW-0119">Carbohydrate metabolism</keyword>
<keyword evidence="1 2" id="KW-0418">Kinase</keyword>
<evidence type="ECO:0000256" key="1">
    <source>
        <dbReference type="HAMAP-Rule" id="MF_01270"/>
    </source>
</evidence>
<keyword evidence="1" id="KW-0067">ATP-binding</keyword>
<sequence>MLPCSLALVEPWFRSHPGLVSAQLCTSSLMKTPTATPLYYIGLMSGTSLDGIDAALIAIEGDSPPHLLATHAEPMPDELHRLLFKLCHAEQVSFAQLAAAEHAFCQCQAQAVQHLLAPLSVGVEQISAIGSHGQTIEHAPAGHGDGPAYTLQLDNPSLLAELTGCTVVADFRRRDLAAGGQAAPLAPAFHQALFGRADAHQLVLNLGGFANFTWLSSQPSDPVIGFDTGPANVLLDSWFALHQGGRFDQDGDWAASGKVDEALLARLLSEPFFQQPPPRSTGRELFHLDWLRKHLSGQEAAADVQATLAELTAVSVAQGIEQLWIDSGPLTLITAGGGAHNAYLMQRLAYHLPRATLTSPAAYGWPEDWIEAGAFAWLAHQRLNHLPGNLPSVTGAQGPRVLGGIYAP</sequence>
<dbReference type="UniPathway" id="UPA00343"/>
<comment type="catalytic activity">
    <reaction evidence="1">
        <text>1,6-anhydro-N-acetyl-beta-muramate + ATP + H2O = N-acetyl-D-muramate 6-phosphate + ADP + H(+)</text>
        <dbReference type="Rhea" id="RHEA:24952"/>
        <dbReference type="ChEBI" id="CHEBI:15377"/>
        <dbReference type="ChEBI" id="CHEBI:15378"/>
        <dbReference type="ChEBI" id="CHEBI:30616"/>
        <dbReference type="ChEBI" id="CHEBI:58690"/>
        <dbReference type="ChEBI" id="CHEBI:58722"/>
        <dbReference type="ChEBI" id="CHEBI:456216"/>
        <dbReference type="EC" id="2.7.1.170"/>
    </reaction>
</comment>
<dbReference type="GO" id="GO:0005524">
    <property type="term" value="F:ATP binding"/>
    <property type="evidence" value="ECO:0007669"/>
    <property type="project" value="UniProtKB-UniRule"/>
</dbReference>
<keyword evidence="1" id="KW-0808">Transferase</keyword>
<gene>
    <name evidence="1" type="primary">anmK</name>
    <name evidence="2" type="ORF">HALTITAN_2424</name>
</gene>
<dbReference type="Pfam" id="PF03702">
    <property type="entry name" value="AnmK"/>
    <property type="match status" value="1"/>
</dbReference>
<reference evidence="2 3" key="1">
    <citation type="journal article" date="2013" name="Genome Announc.">
        <title>Draft Genome of the Marine Gammaproteobacterium Halomonas titanicae.</title>
        <authorList>
            <person name="Sanchez-Porro C."/>
            <person name="de la Haba R.R."/>
            <person name="Cruz-Hernandez N."/>
            <person name="Gonzalez J.M."/>
            <person name="Reyes-Guirao C."/>
            <person name="Navarro-Sampedro L."/>
            <person name="Carballo M."/>
            <person name="Ventosa A."/>
        </authorList>
    </citation>
    <scope>NUCLEOTIDE SEQUENCE [LARGE SCALE GENOMIC DNA]</scope>
    <source>
        <strain evidence="2 3">BH1</strain>
    </source>
</reference>
<evidence type="ECO:0000313" key="2">
    <source>
        <dbReference type="EMBL" id="ELY20917.1"/>
    </source>
</evidence>
<dbReference type="AlphaFoldDB" id="L9U806"/>
<dbReference type="PANTHER" id="PTHR30605">
    <property type="entry name" value="ANHYDRO-N-ACETYLMURAMIC ACID KINASE"/>
    <property type="match status" value="1"/>
</dbReference>
<comment type="caution">
    <text evidence="2">The sequence shown here is derived from an EMBL/GenBank/DDBJ whole genome shotgun (WGS) entry which is preliminary data.</text>
</comment>
<dbReference type="GO" id="GO:0016773">
    <property type="term" value="F:phosphotransferase activity, alcohol group as acceptor"/>
    <property type="evidence" value="ECO:0007669"/>
    <property type="project" value="UniProtKB-UniRule"/>
</dbReference>
<proteinExistence type="inferred from homology"/>
<organism evidence="2 3">
    <name type="scientific">Vreelandella titanicae BH1</name>
    <dbReference type="NCBI Taxonomy" id="1204738"/>
    <lineage>
        <taxon>Bacteria</taxon>
        <taxon>Pseudomonadati</taxon>
        <taxon>Pseudomonadota</taxon>
        <taxon>Gammaproteobacteria</taxon>
        <taxon>Oceanospirillales</taxon>
        <taxon>Halomonadaceae</taxon>
        <taxon>Vreelandella</taxon>
    </lineage>
</organism>
<dbReference type="GO" id="GO:0006040">
    <property type="term" value="P:amino sugar metabolic process"/>
    <property type="evidence" value="ECO:0007669"/>
    <property type="project" value="InterPro"/>
</dbReference>
<dbReference type="PANTHER" id="PTHR30605:SF0">
    <property type="entry name" value="ANHYDRO-N-ACETYLMURAMIC ACID KINASE"/>
    <property type="match status" value="1"/>
</dbReference>
<comment type="pathway">
    <text evidence="1">Cell wall biogenesis; peptidoglycan recycling.</text>
</comment>
<comment type="similarity">
    <text evidence="1">Belongs to the anhydro-N-acetylmuramic acid kinase family.</text>
</comment>
<dbReference type="NCBIfam" id="NF007139">
    <property type="entry name" value="PRK09585.1-3"/>
    <property type="match status" value="1"/>
</dbReference>
<accession>L9U806</accession>
<dbReference type="GO" id="GO:0097175">
    <property type="term" value="P:1,6-anhydro-N-acetyl-beta-muramic acid catabolic process"/>
    <property type="evidence" value="ECO:0007669"/>
    <property type="project" value="UniProtKB-UniRule"/>
</dbReference>
<protein>
    <recommendedName>
        <fullName evidence="1">Anhydro-N-acetylmuramic acid kinase</fullName>
        <ecNumber evidence="1">2.7.1.170</ecNumber>
    </recommendedName>
    <alternativeName>
        <fullName evidence="1">AnhMurNAc kinase</fullName>
    </alternativeName>
</protein>
<dbReference type="SUPFAM" id="SSF53067">
    <property type="entry name" value="Actin-like ATPase domain"/>
    <property type="match status" value="1"/>
</dbReference>
<dbReference type="GO" id="GO:0016301">
    <property type="term" value="F:kinase activity"/>
    <property type="evidence" value="ECO:0007669"/>
    <property type="project" value="UniProtKB-KW"/>
</dbReference>
<dbReference type="UniPathway" id="UPA00544"/>
<dbReference type="GO" id="GO:0009254">
    <property type="term" value="P:peptidoglycan turnover"/>
    <property type="evidence" value="ECO:0007669"/>
    <property type="project" value="UniProtKB-UniRule"/>
</dbReference>
<dbReference type="CDD" id="cd24050">
    <property type="entry name" value="ASKHA_NBD_ANMK"/>
    <property type="match status" value="1"/>
</dbReference>
<keyword evidence="1" id="KW-0547">Nucleotide-binding</keyword>
<comment type="function">
    <text evidence="1">Catalyzes the specific phosphorylation of 1,6-anhydro-N-acetylmuramic acid (anhMurNAc) with the simultaneous cleavage of the 1,6-anhydro ring, generating MurNAc-6-P. Is required for the utilization of anhMurNAc either imported from the medium or derived from its own cell wall murein, and thus plays a role in cell wall recycling.</text>
</comment>
<dbReference type="Proteomes" id="UP000011651">
    <property type="component" value="Unassembled WGS sequence"/>
</dbReference>
<dbReference type="PATRIC" id="fig|1204738.3.peg.3680"/>
<dbReference type="InterPro" id="IPR005338">
    <property type="entry name" value="Anhydro_N_Ac-Mur_kinase"/>
</dbReference>
<dbReference type="HAMAP" id="MF_01270">
    <property type="entry name" value="AnhMurNAc_kinase"/>
    <property type="match status" value="1"/>
</dbReference>
<name>L9U806_9GAMM</name>
<dbReference type="InterPro" id="IPR043129">
    <property type="entry name" value="ATPase_NBD"/>
</dbReference>
<evidence type="ECO:0000313" key="3">
    <source>
        <dbReference type="Proteomes" id="UP000011651"/>
    </source>
</evidence>
<dbReference type="Gene3D" id="3.30.420.40">
    <property type="match status" value="2"/>
</dbReference>
<dbReference type="EC" id="2.7.1.170" evidence="1"/>
<dbReference type="EMBL" id="AOPO01000011">
    <property type="protein sequence ID" value="ELY20917.1"/>
    <property type="molecule type" value="Genomic_DNA"/>
</dbReference>
<feature type="binding site" evidence="1">
    <location>
        <begin position="46"/>
        <end position="53"/>
    </location>
    <ligand>
        <name>ATP</name>
        <dbReference type="ChEBI" id="CHEBI:30616"/>
    </ligand>
</feature>